<evidence type="ECO:0000256" key="16">
    <source>
        <dbReference type="ARBA" id="ARBA00023296"/>
    </source>
</evidence>
<dbReference type="GO" id="GO:0044167">
    <property type="term" value="C:host cell endoplasmic reticulum membrane"/>
    <property type="evidence" value="ECO:0007669"/>
    <property type="project" value="UniProtKB-SubCell"/>
</dbReference>
<dbReference type="GO" id="GO:0046718">
    <property type="term" value="P:symbiont entry into host cell"/>
    <property type="evidence" value="ECO:0007669"/>
    <property type="project" value="UniProtKB-KW"/>
</dbReference>
<evidence type="ECO:0000256" key="8">
    <source>
        <dbReference type="ARBA" id="ARBA00022804"/>
    </source>
</evidence>
<organism evidence="21 22">
    <name type="scientific">Gan Gan virus</name>
    <dbReference type="NCBI Taxonomy" id="1764076"/>
    <lineage>
        <taxon>Viruses</taxon>
        <taxon>Riboviria</taxon>
        <taxon>Orthornavirae</taxon>
        <taxon>Negarnaviricota</taxon>
        <taxon>Polyploviricotina</taxon>
        <taxon>Bunyaviricetes</taxon>
        <taxon>Elliovirales</taxon>
        <taxon>Peribunyaviridae</taxon>
        <taxon>Orthobunyavirus</taxon>
        <taxon>Orthobunyavirus ganganense</taxon>
    </lineage>
</organism>
<keyword evidence="11" id="KW-1043">Host membrane</keyword>
<evidence type="ECO:0000313" key="21">
    <source>
        <dbReference type="EMBL" id="ALQ43837.1"/>
    </source>
</evidence>
<evidence type="ECO:0000256" key="15">
    <source>
        <dbReference type="ARBA" id="ARBA00023184"/>
    </source>
</evidence>
<evidence type="ECO:0000256" key="7">
    <source>
        <dbReference type="ARBA" id="ARBA00022729"/>
    </source>
</evidence>
<feature type="transmembrane region" description="Helical" evidence="18">
    <location>
        <begin position="451"/>
        <end position="468"/>
    </location>
</feature>
<keyword evidence="13 18" id="KW-0472">Membrane</keyword>
<evidence type="ECO:0000256" key="18">
    <source>
        <dbReference type="SAM" id="Phobius"/>
    </source>
</evidence>
<keyword evidence="8" id="KW-1161">Viral attachment to host cell</keyword>
<feature type="transmembrane region" description="Helical" evidence="18">
    <location>
        <begin position="203"/>
        <end position="223"/>
    </location>
</feature>
<evidence type="ECO:0000313" key="22">
    <source>
        <dbReference type="Proteomes" id="UP000112768"/>
    </source>
</evidence>
<evidence type="ECO:0000256" key="9">
    <source>
        <dbReference type="ARBA" id="ARBA00022812"/>
    </source>
</evidence>
<evidence type="ECO:0000256" key="14">
    <source>
        <dbReference type="ARBA" id="ARBA00023180"/>
    </source>
</evidence>
<keyword evidence="15" id="KW-1038">Host endoplasmic reticulum</keyword>
<evidence type="ECO:0000259" key="19">
    <source>
        <dbReference type="Pfam" id="PF03557"/>
    </source>
</evidence>
<dbReference type="RefSeq" id="YP_010839918.1">
    <property type="nucleotide sequence ID" value="NC_078242.1"/>
</dbReference>
<evidence type="ECO:0000256" key="17">
    <source>
        <dbReference type="ARBA" id="ARBA00031199"/>
    </source>
</evidence>
<dbReference type="InterPro" id="IPR026400">
    <property type="entry name" value="Bunya_nonstruc_pro_NSm"/>
</dbReference>
<keyword evidence="9" id="KW-1040">Host Golgi apparatus</keyword>
<dbReference type="GeneID" id="80550136"/>
<reference evidence="21" key="1">
    <citation type="journal article" date="2015" name="Virol Rep">
        <title>Genomic characterisation of Trubanaman and Gan Gan viruses, two bunyaviruses with potential significance to public health in Australia.</title>
        <authorList>
            <person name="Gauci P.J."/>
            <person name="McAllister J."/>
            <person name="Mitchell I.R."/>
            <person name="Weir R.P."/>
            <person name="Melville L.F."/>
            <person name="Gubala A.J."/>
        </authorList>
    </citation>
    <scope>NUCLEOTIDE SEQUENCE [LARGE SCALE GENOMIC DNA]</scope>
    <source>
        <strain evidence="21">NB6057</strain>
    </source>
</reference>
<dbReference type="GO" id="GO:0019062">
    <property type="term" value="P:virion attachment to host cell"/>
    <property type="evidence" value="ECO:0007669"/>
    <property type="project" value="UniProtKB-KW"/>
</dbReference>
<dbReference type="EMBL" id="KR013233">
    <property type="protein sequence ID" value="ALQ43837.1"/>
    <property type="molecule type" value="Viral_cRNA"/>
</dbReference>
<sequence length="1377" mass="155474">MKLLLLMLLVAASSQAPVERCFSGGIRFQIKTSTIGGNELCLKDDIAMYKVDVTYNKADQIDNKIKATMTATVKEIIANWKECNPILAENGNLNIISIDENFMISTRTYACSAACEIQIDKQHAKIILQSPTMNYYSIKGTTYKNGWFKNNFQLELENTCENVEITCGPTLIRLHSCFKEHMSCIRFLHGKILSFEIATSICANIELIISIVMVLIVFAILWLMSKTYICYILIPIFLPISYVYSKFYNLCCKSCKNCGLAVHPFTSCSLICVCGSRFESTNRLLMHRNSGMCTGFKTLRSTRYFCKSKGCNFLLALLLSFLFLNFITPINADCIEESELIDKFQLLLKSDREHANIAFVLNIAIPIVTLLILSMILLLEYMYIFFLRLILIECPECNMYHTKLGLRYNGDFTNKCGLCTCGELDDIEGLKMHKKRPNCAIKYKTITYKNILLFSVLIILLQLVAVNAEVKPLIKFKECLEESEMSVDCLPEFIPYKCKNTEKVKTTVEMFELIGVHRLPFEIGEGDFETISSIQVDTTYSKKYLGYVNRIANCKYYEKLLKGQNTWMNFAKKNPLPICQEMPTVSFCKCLNGTCTANSMDLKGKNITTSIEPMKKVYQRIFNGISCEFISYAIDHNRDKTLTALLIKSQQLFTNNAELKALFYLINDIGKVHTGLKLGPTIAPLKKGSVDISNVIIHSEPTECVGAKLLGCSDRHSTNIERYILCSIATKKAVYKYIGSLTKAENSDNTCLNDNLCHTPFIPLTTRELVLFKAMVCNETQLSRSAGSPIVECYPIKYGSCTVAGNSVPTVQCTNELIYKRKDPIQPGREPGMVALPVGGSVPLDILEGSCKWIKDTMDKMSIEKKHHEDLQHFKESITQKLHNDLIIHKFLPTANLPHISPQFQYISVLGQESDNGITSSYVLFDIGLISGASTGLHLRHKKELLYDLVVFIKSARIQGTYQPIYKTGPTIGINLKHEEKCTGSCPAIIQKPTNWLSFTIERTSRWTCEEFGCLAINTGCLYGSCNDIIKPVATVYRLQGVPDIITEICITYPDETTCKTMIGESLAISETIEIQLEKVEAFKLPDLIYYEDNKVFTGDINDLGSYAKKCGNVQMIGNGTHGMGNPKIDYTCHLAKRKDVIARRCFDNNYQSCKLLRESNYAYNHTDKSMVLSDNTKNLGIAKIKMHLGDIDYKLFSKEIDLSVDGHCFGCIDCFNNIDCTLNVHVDSLTICEIKSDCKLSTNRLLLKEDNHKYHVKAYCTSKMEQLEIEICGKSTSISLDLSLAKDKIELDIADQTTYIREKDNRCGTWLCKVLDEGINLNIFSGFGMYITIIIAVIIGIIFLLFMIYVLIPCCSKAKEVLKGQEYMMLRELKQR</sequence>
<evidence type="ECO:0000259" key="20">
    <source>
        <dbReference type="Pfam" id="PF03563"/>
    </source>
</evidence>
<feature type="transmembrane region" description="Helical" evidence="18">
    <location>
        <begin position="357"/>
        <end position="379"/>
    </location>
</feature>
<feature type="transmembrane region" description="Helical" evidence="18">
    <location>
        <begin position="228"/>
        <end position="248"/>
    </location>
</feature>
<feature type="transmembrane region" description="Helical" evidence="18">
    <location>
        <begin position="310"/>
        <end position="330"/>
    </location>
</feature>
<evidence type="ECO:0000256" key="10">
    <source>
        <dbReference type="ARBA" id="ARBA00022844"/>
    </source>
</evidence>
<dbReference type="GO" id="GO:0044003">
    <property type="term" value="P:symbiont-mediated perturbation of host process"/>
    <property type="evidence" value="ECO:0007669"/>
    <property type="project" value="InterPro"/>
</dbReference>
<evidence type="ECO:0000256" key="3">
    <source>
        <dbReference type="ARBA" id="ARBA00004625"/>
    </source>
</evidence>
<dbReference type="KEGG" id="vg:80550136"/>
<proteinExistence type="predicted"/>
<evidence type="ECO:0000256" key="12">
    <source>
        <dbReference type="ARBA" id="ARBA00022989"/>
    </source>
</evidence>
<feature type="domain" description="Bunyavirus glycoprotein G1" evidence="19">
    <location>
        <begin position="537"/>
        <end position="1319"/>
    </location>
</feature>
<accession>A0A0S2ZY20</accession>
<dbReference type="Proteomes" id="UP000112768">
    <property type="component" value="Genome"/>
</dbReference>
<keyword evidence="14" id="KW-0325">Glycoprotein</keyword>
<dbReference type="NCBIfam" id="TIGR04210">
    <property type="entry name" value="bunya_NSm"/>
    <property type="match status" value="1"/>
</dbReference>
<evidence type="ECO:0000256" key="13">
    <source>
        <dbReference type="ARBA" id="ARBA00023136"/>
    </source>
</evidence>
<dbReference type="Pfam" id="PF03557">
    <property type="entry name" value="Bunya_G1"/>
    <property type="match status" value="1"/>
</dbReference>
<dbReference type="Pfam" id="PF03563">
    <property type="entry name" value="Bunya_G2"/>
    <property type="match status" value="1"/>
</dbReference>
<evidence type="ECO:0000256" key="1">
    <source>
        <dbReference type="ARBA" id="ARBA00004182"/>
    </source>
</evidence>
<comment type="subcellular location">
    <subcellularLocation>
        <location evidence="2">Host Golgi apparatus membrane</location>
        <topology evidence="2">Multi-pass membrane protein</topology>
    </subcellularLocation>
    <subcellularLocation>
        <location evidence="3">Host endoplasmic reticulum membrane</location>
    </subcellularLocation>
    <subcellularLocation>
        <location evidence="1">Virion membrane</location>
    </subcellularLocation>
</comment>
<evidence type="ECO:0000256" key="11">
    <source>
        <dbReference type="ARBA" id="ARBA00022870"/>
    </source>
</evidence>
<keyword evidence="16" id="KW-1160">Virus entry into host cell</keyword>
<dbReference type="InterPro" id="IPR005168">
    <property type="entry name" value="Bunya_G2"/>
</dbReference>
<evidence type="ECO:0000256" key="4">
    <source>
        <dbReference type="ARBA" id="ARBA00015294"/>
    </source>
</evidence>
<evidence type="ECO:0000256" key="2">
    <source>
        <dbReference type="ARBA" id="ARBA00004252"/>
    </source>
</evidence>
<keyword evidence="22" id="KW-1185">Reference proteome</keyword>
<evidence type="ECO:0000256" key="5">
    <source>
        <dbReference type="ARBA" id="ARBA00022581"/>
    </source>
</evidence>
<dbReference type="InterPro" id="IPR005167">
    <property type="entry name" value="Bunya_G1"/>
</dbReference>
<keyword evidence="6 18" id="KW-0812">Transmembrane</keyword>
<feature type="domain" description="Bunyavirus glycoprotein G2" evidence="20">
    <location>
        <begin position="20"/>
        <end position="303"/>
    </location>
</feature>
<dbReference type="GO" id="GO:0055036">
    <property type="term" value="C:virion membrane"/>
    <property type="evidence" value="ECO:0007669"/>
    <property type="project" value="UniProtKB-SubCell"/>
</dbReference>
<name>A0A0S2ZY20_9VIRU</name>
<keyword evidence="5" id="KW-0945">Host-virus interaction</keyword>
<protein>
    <recommendedName>
        <fullName evidence="4">Envelopment polyprotein</fullName>
    </recommendedName>
    <alternativeName>
        <fullName evidence="17">M polyprotein</fullName>
    </alternativeName>
</protein>
<keyword evidence="12 18" id="KW-1133">Transmembrane helix</keyword>
<feature type="transmembrane region" description="Helical" evidence="18">
    <location>
        <begin position="1328"/>
        <end position="1353"/>
    </location>
</feature>
<keyword evidence="7" id="KW-0732">Signal</keyword>
<dbReference type="GO" id="GO:0044178">
    <property type="term" value="C:host cell Golgi membrane"/>
    <property type="evidence" value="ECO:0007669"/>
    <property type="project" value="UniProtKB-SubCell"/>
</dbReference>
<evidence type="ECO:0000256" key="6">
    <source>
        <dbReference type="ARBA" id="ARBA00022692"/>
    </source>
</evidence>
<keyword evidence="10" id="KW-0946">Virion</keyword>